<dbReference type="GO" id="GO:0006508">
    <property type="term" value="P:proteolysis"/>
    <property type="evidence" value="ECO:0007669"/>
    <property type="project" value="InterPro"/>
</dbReference>
<protein>
    <recommendedName>
        <fullName evidence="4">Peptidase C13</fullName>
    </recommendedName>
</protein>
<evidence type="ECO:0000313" key="2">
    <source>
        <dbReference type="EMBL" id="RJG16859.1"/>
    </source>
</evidence>
<evidence type="ECO:0000313" key="3">
    <source>
        <dbReference type="Proteomes" id="UP000283734"/>
    </source>
</evidence>
<dbReference type="RefSeq" id="WP_119918384.1">
    <property type="nucleotide sequence ID" value="NZ_CAXGPP010000065.1"/>
</dbReference>
<dbReference type="PANTHER" id="PTHR43215">
    <property type="entry name" value="RADIAL SPOKE HEAD 1 HOMOLOG"/>
    <property type="match status" value="1"/>
</dbReference>
<dbReference type="Pfam" id="PF02493">
    <property type="entry name" value="MORN"/>
    <property type="match status" value="4"/>
</dbReference>
<dbReference type="GO" id="GO:0008233">
    <property type="term" value="F:peptidase activity"/>
    <property type="evidence" value="ECO:0007669"/>
    <property type="project" value="InterPro"/>
</dbReference>
<proteinExistence type="predicted"/>
<dbReference type="PROSITE" id="PS51257">
    <property type="entry name" value="PROKAR_LIPOPROTEIN"/>
    <property type="match status" value="1"/>
</dbReference>
<dbReference type="AlphaFoldDB" id="A0A418XVT0"/>
<gene>
    <name evidence="2" type="ORF">D4A39_13650</name>
</gene>
<keyword evidence="3" id="KW-1185">Reference proteome</keyword>
<dbReference type="SUPFAM" id="SSF82185">
    <property type="entry name" value="Histone H3 K4-specific methyltransferase SET7/9 N-terminal domain"/>
    <property type="match status" value="2"/>
</dbReference>
<dbReference type="PANTHER" id="PTHR43215:SF14">
    <property type="entry name" value="RADIAL SPOKE HEAD 1 HOMOLOG"/>
    <property type="match status" value="1"/>
</dbReference>
<reference evidence="2 3" key="1">
    <citation type="submission" date="2018-09" db="EMBL/GenBank/DDBJ databases">
        <title>Alcanivorax profundi sp. nov., isolated from 1000 m-depth seawater of the Mariana Trench.</title>
        <authorList>
            <person name="Liu J."/>
        </authorList>
    </citation>
    <scope>NUCLEOTIDE SEQUENCE [LARGE SCALE GENOMIC DNA]</scope>
    <source>
        <strain evidence="2 3">MTEO17</strain>
    </source>
</reference>
<dbReference type="SMART" id="SM00698">
    <property type="entry name" value="MORN"/>
    <property type="match status" value="5"/>
</dbReference>
<evidence type="ECO:0000256" key="1">
    <source>
        <dbReference type="ARBA" id="ARBA00022737"/>
    </source>
</evidence>
<dbReference type="EMBL" id="QYYA01000004">
    <property type="protein sequence ID" value="RJG16859.1"/>
    <property type="molecule type" value="Genomic_DNA"/>
</dbReference>
<accession>A0A418XVT0</accession>
<organism evidence="2 3">
    <name type="scientific">Alcanivorax profundi</name>
    <dbReference type="NCBI Taxonomy" id="2338368"/>
    <lineage>
        <taxon>Bacteria</taxon>
        <taxon>Pseudomonadati</taxon>
        <taxon>Pseudomonadota</taxon>
        <taxon>Gammaproteobacteria</taxon>
        <taxon>Oceanospirillales</taxon>
        <taxon>Alcanivoracaceae</taxon>
        <taxon>Alcanivorax</taxon>
    </lineage>
</organism>
<dbReference type="InterPro" id="IPR001096">
    <property type="entry name" value="Peptidase_C13"/>
</dbReference>
<evidence type="ECO:0008006" key="4">
    <source>
        <dbReference type="Google" id="ProtNLM"/>
    </source>
</evidence>
<comment type="caution">
    <text evidence="2">The sequence shown here is derived from an EMBL/GenBank/DDBJ whole genome shotgun (WGS) entry which is preliminary data.</text>
</comment>
<dbReference type="InterPro" id="IPR003409">
    <property type="entry name" value="MORN"/>
</dbReference>
<keyword evidence="1" id="KW-0677">Repeat</keyword>
<dbReference type="Pfam" id="PF01650">
    <property type="entry name" value="Peptidase_C13"/>
    <property type="match status" value="1"/>
</dbReference>
<name>A0A418XVT0_9GAMM</name>
<dbReference type="OrthoDB" id="345222at2"/>
<sequence length="501" mass="55095">MRNLGVVVLALGLAACDPGPMPADVKLPDGAVYDGEIQDNLFHGYGELRWPDGRRYEGEFRAGLMTGQGRLELQDGCVMEGAFVEGVLHGEGSLICGDEHFQGTFREGELVAGVMTFGEEDSYQGEFQDFLPHGDGLWVTEEGEQYEGRYSEGEITEGTYRNEEGYQYSGPFLDFDFHGQGELTRPDGVIIRAGFEYGQAEGPGVRVIPGEAGAQPTLENGYFVRGKYYLSEKAYRQRRQQQAAGMEARLYTESSRLQSALSSLAPQRPGVRDVYFLAVGGDGTEGVFQREVGWVSSRLSSVLDLKRRQILLVNGGSDELPLATRTSVRESLNALDALMDPAEDLLLIHFVSHGAVNGDLVLDTHNLRLNNLAVDDAKNWLNSLAVKHQWVVVSACYSGHWVDALAAPERVVFSSAATDRTSFGCGDDSERTWFSKALYGEGMSAGVNDPDAWFSAAQAKVSRMEEEQGFDEHERSLPQKAVGHSFLGWWQSLETPALHKP</sequence>
<dbReference type="GO" id="GO:0005829">
    <property type="term" value="C:cytosol"/>
    <property type="evidence" value="ECO:0007669"/>
    <property type="project" value="TreeGrafter"/>
</dbReference>
<dbReference type="Gene3D" id="3.40.50.1460">
    <property type="match status" value="1"/>
</dbReference>
<dbReference type="Gene3D" id="2.20.110.10">
    <property type="entry name" value="Histone H3 K4-specific methyltransferase SET7/9 N-terminal domain"/>
    <property type="match status" value="1"/>
</dbReference>
<dbReference type="Proteomes" id="UP000283734">
    <property type="component" value="Unassembled WGS sequence"/>
</dbReference>